<gene>
    <name evidence="3" type="primary">feoA_1</name>
    <name evidence="3" type="ORF">Ctaglu_26290</name>
</gene>
<dbReference type="Gene3D" id="2.30.30.90">
    <property type="match status" value="1"/>
</dbReference>
<keyword evidence="4" id="KW-1185">Reference proteome</keyword>
<dbReference type="SUPFAM" id="SSF50037">
    <property type="entry name" value="C-terminal domain of transcriptional repressors"/>
    <property type="match status" value="1"/>
</dbReference>
<dbReference type="RefSeq" id="WP_125002424.1">
    <property type="nucleotide sequence ID" value="NZ_BHYK01000014.1"/>
</dbReference>
<dbReference type="GO" id="GO:0046914">
    <property type="term" value="F:transition metal ion binding"/>
    <property type="evidence" value="ECO:0007669"/>
    <property type="project" value="InterPro"/>
</dbReference>
<dbReference type="Proteomes" id="UP000287872">
    <property type="component" value="Unassembled WGS sequence"/>
</dbReference>
<dbReference type="EMBL" id="BHYK01000014">
    <property type="protein sequence ID" value="GCD11006.1"/>
    <property type="molecule type" value="Genomic_DNA"/>
</dbReference>
<dbReference type="InterPro" id="IPR052713">
    <property type="entry name" value="FeoA"/>
</dbReference>
<dbReference type="PANTHER" id="PTHR42954:SF2">
    <property type="entry name" value="FE(2+) TRANSPORT PROTEIN A"/>
    <property type="match status" value="1"/>
</dbReference>
<dbReference type="SMART" id="SM00899">
    <property type="entry name" value="FeoA"/>
    <property type="match status" value="1"/>
</dbReference>
<dbReference type="AlphaFoldDB" id="A0A401UN86"/>
<dbReference type="Pfam" id="PF04023">
    <property type="entry name" value="FeoA"/>
    <property type="match status" value="1"/>
</dbReference>
<dbReference type="InterPro" id="IPR008988">
    <property type="entry name" value="Transcriptional_repressor_C"/>
</dbReference>
<evidence type="ECO:0000256" key="1">
    <source>
        <dbReference type="ARBA" id="ARBA00023004"/>
    </source>
</evidence>
<proteinExistence type="predicted"/>
<keyword evidence="1" id="KW-0408">Iron</keyword>
<evidence type="ECO:0000313" key="4">
    <source>
        <dbReference type="Proteomes" id="UP000287872"/>
    </source>
</evidence>
<name>A0A401UN86_9CLOT</name>
<accession>A0A401UN86</accession>
<organism evidence="3 4">
    <name type="scientific">Clostridium tagluense</name>
    <dbReference type="NCBI Taxonomy" id="360422"/>
    <lineage>
        <taxon>Bacteria</taxon>
        <taxon>Bacillati</taxon>
        <taxon>Bacillota</taxon>
        <taxon>Clostridia</taxon>
        <taxon>Eubacteriales</taxon>
        <taxon>Clostridiaceae</taxon>
        <taxon>Clostridium</taxon>
    </lineage>
</organism>
<dbReference type="InterPro" id="IPR038157">
    <property type="entry name" value="FeoA_core_dom"/>
</dbReference>
<sequence>MENRTAKLTDIAVGKKVKVVELISKGLSRQRMLDLGIVPNTIIHVLRQSPFGDPTAYLIRDTCIALREEEAKNIMVRRI</sequence>
<dbReference type="PANTHER" id="PTHR42954">
    <property type="entry name" value="FE(2+) TRANSPORT PROTEIN A"/>
    <property type="match status" value="1"/>
</dbReference>
<protein>
    <submittedName>
        <fullName evidence="3">Iron transporter FeoA</fullName>
    </submittedName>
</protein>
<feature type="domain" description="Ferrous iron transporter FeoA-like" evidence="2">
    <location>
        <begin position="6"/>
        <end position="78"/>
    </location>
</feature>
<evidence type="ECO:0000313" key="3">
    <source>
        <dbReference type="EMBL" id="GCD11006.1"/>
    </source>
</evidence>
<evidence type="ECO:0000259" key="2">
    <source>
        <dbReference type="SMART" id="SM00899"/>
    </source>
</evidence>
<reference evidence="3 4" key="1">
    <citation type="submission" date="2018-11" db="EMBL/GenBank/DDBJ databases">
        <title>Genome sequencing and assembly of Clostridium tagluense strain A121.</title>
        <authorList>
            <person name="Murakami T."/>
            <person name="Segawa T."/>
            <person name="Shcherbakova V.A."/>
            <person name="Mori H."/>
            <person name="Yoshimura Y."/>
        </authorList>
    </citation>
    <scope>NUCLEOTIDE SEQUENCE [LARGE SCALE GENOMIC DNA]</scope>
    <source>
        <strain evidence="3 4">A121</strain>
    </source>
</reference>
<dbReference type="OrthoDB" id="9811076at2"/>
<comment type="caution">
    <text evidence="3">The sequence shown here is derived from an EMBL/GenBank/DDBJ whole genome shotgun (WGS) entry which is preliminary data.</text>
</comment>
<dbReference type="InterPro" id="IPR007167">
    <property type="entry name" value="Fe-transptr_FeoA-like"/>
</dbReference>